<feature type="transmembrane region" description="Helical" evidence="1">
    <location>
        <begin position="62"/>
        <end position="81"/>
    </location>
</feature>
<evidence type="ECO:0000313" key="3">
    <source>
        <dbReference type="Proteomes" id="UP001157418"/>
    </source>
</evidence>
<sequence length="142" mass="17118">MTVWQRKESRENHNYTDYHSYISRLTVRCQLTLMFWDSAALIRLSPCFQLQLFTIRKDFHTIFWVQSALLSILLQMMKLVWLQKLPGRLFFPQTQRKNEVKDSEVDNLVRQEIKTRNPLKFCQDSVFINIHQLESRPNNLNT</sequence>
<dbReference type="AlphaFoldDB" id="A0AAU9N5Q3"/>
<comment type="caution">
    <text evidence="2">The sequence shown here is derived from an EMBL/GenBank/DDBJ whole genome shotgun (WGS) entry which is preliminary data.</text>
</comment>
<keyword evidence="1" id="KW-0472">Membrane</keyword>
<dbReference type="EMBL" id="CAKMRJ010003334">
    <property type="protein sequence ID" value="CAH1432288.1"/>
    <property type="molecule type" value="Genomic_DNA"/>
</dbReference>
<reference evidence="2 3" key="1">
    <citation type="submission" date="2022-01" db="EMBL/GenBank/DDBJ databases">
        <authorList>
            <person name="Xiong W."/>
            <person name="Schranz E."/>
        </authorList>
    </citation>
    <scope>NUCLEOTIDE SEQUENCE [LARGE SCALE GENOMIC DNA]</scope>
</reference>
<keyword evidence="1" id="KW-1133">Transmembrane helix</keyword>
<dbReference type="Proteomes" id="UP001157418">
    <property type="component" value="Unassembled WGS sequence"/>
</dbReference>
<keyword evidence="3" id="KW-1185">Reference proteome</keyword>
<evidence type="ECO:0000256" key="1">
    <source>
        <dbReference type="SAM" id="Phobius"/>
    </source>
</evidence>
<organism evidence="2 3">
    <name type="scientific">Lactuca virosa</name>
    <dbReference type="NCBI Taxonomy" id="75947"/>
    <lineage>
        <taxon>Eukaryota</taxon>
        <taxon>Viridiplantae</taxon>
        <taxon>Streptophyta</taxon>
        <taxon>Embryophyta</taxon>
        <taxon>Tracheophyta</taxon>
        <taxon>Spermatophyta</taxon>
        <taxon>Magnoliopsida</taxon>
        <taxon>eudicotyledons</taxon>
        <taxon>Gunneridae</taxon>
        <taxon>Pentapetalae</taxon>
        <taxon>asterids</taxon>
        <taxon>campanulids</taxon>
        <taxon>Asterales</taxon>
        <taxon>Asteraceae</taxon>
        <taxon>Cichorioideae</taxon>
        <taxon>Cichorieae</taxon>
        <taxon>Lactucinae</taxon>
        <taxon>Lactuca</taxon>
    </lineage>
</organism>
<accession>A0AAU9N5Q3</accession>
<keyword evidence="1" id="KW-0812">Transmembrane</keyword>
<protein>
    <submittedName>
        <fullName evidence="2">Uncharacterized protein</fullName>
    </submittedName>
</protein>
<proteinExistence type="predicted"/>
<evidence type="ECO:0000313" key="2">
    <source>
        <dbReference type="EMBL" id="CAH1432288.1"/>
    </source>
</evidence>
<gene>
    <name evidence="2" type="ORF">LVIROSA_LOCUS18948</name>
</gene>
<name>A0AAU9N5Q3_9ASTR</name>